<evidence type="ECO:0000313" key="1">
    <source>
        <dbReference type="EMBL" id="GAI08688.1"/>
    </source>
</evidence>
<comment type="caution">
    <text evidence="1">The sequence shown here is derived from an EMBL/GenBank/DDBJ whole genome shotgun (WGS) entry which is preliminary data.</text>
</comment>
<accession>X1KPS3</accession>
<dbReference type="AlphaFoldDB" id="X1KPS3"/>
<feature type="non-terminal residue" evidence="1">
    <location>
        <position position="63"/>
    </location>
</feature>
<dbReference type="EMBL" id="BARV01007489">
    <property type="protein sequence ID" value="GAI08688.1"/>
    <property type="molecule type" value="Genomic_DNA"/>
</dbReference>
<proteinExistence type="predicted"/>
<gene>
    <name evidence="1" type="ORF">S06H3_15239</name>
</gene>
<name>X1KPS3_9ZZZZ</name>
<protein>
    <submittedName>
        <fullName evidence="1">Uncharacterized protein</fullName>
    </submittedName>
</protein>
<sequence>MKRMKMLQNLVKVSLIALVIVISINFTGCKKTQELVSKEPQTKVEAEQFLKELKKLREDPEKS</sequence>
<reference evidence="1" key="1">
    <citation type="journal article" date="2014" name="Front. Microbiol.">
        <title>High frequency of phylogenetically diverse reductive dehalogenase-homologous genes in deep subseafloor sedimentary metagenomes.</title>
        <authorList>
            <person name="Kawai M."/>
            <person name="Futagami T."/>
            <person name="Toyoda A."/>
            <person name="Takaki Y."/>
            <person name="Nishi S."/>
            <person name="Hori S."/>
            <person name="Arai W."/>
            <person name="Tsubouchi T."/>
            <person name="Morono Y."/>
            <person name="Uchiyama I."/>
            <person name="Ito T."/>
            <person name="Fujiyama A."/>
            <person name="Inagaki F."/>
            <person name="Takami H."/>
        </authorList>
    </citation>
    <scope>NUCLEOTIDE SEQUENCE</scope>
    <source>
        <strain evidence="1">Expedition CK06-06</strain>
    </source>
</reference>
<organism evidence="1">
    <name type="scientific">marine sediment metagenome</name>
    <dbReference type="NCBI Taxonomy" id="412755"/>
    <lineage>
        <taxon>unclassified sequences</taxon>
        <taxon>metagenomes</taxon>
        <taxon>ecological metagenomes</taxon>
    </lineage>
</organism>